<evidence type="ECO:0000256" key="7">
    <source>
        <dbReference type="ARBA" id="ARBA00013031"/>
    </source>
</evidence>
<evidence type="ECO:0000259" key="19">
    <source>
        <dbReference type="Pfam" id="PF01761"/>
    </source>
</evidence>
<keyword evidence="17 18" id="KW-0170">Cobalt</keyword>
<keyword evidence="9 18" id="KW-0963">Cytoplasm</keyword>
<protein>
    <recommendedName>
        <fullName evidence="8 18">3-dehydroquinate synthase</fullName>
        <shortName evidence="18">DHQS</shortName>
        <ecNumber evidence="7 18">4.2.3.4</ecNumber>
    </recommendedName>
</protein>
<evidence type="ECO:0000256" key="15">
    <source>
        <dbReference type="ARBA" id="ARBA00023141"/>
    </source>
</evidence>
<dbReference type="GO" id="GO:0003856">
    <property type="term" value="F:3-dehydroquinate synthase activity"/>
    <property type="evidence" value="ECO:0007669"/>
    <property type="project" value="UniProtKB-UniRule"/>
</dbReference>
<comment type="catalytic activity">
    <reaction evidence="1 18">
        <text>7-phospho-2-dehydro-3-deoxy-D-arabino-heptonate = 3-dehydroquinate + phosphate</text>
        <dbReference type="Rhea" id="RHEA:21968"/>
        <dbReference type="ChEBI" id="CHEBI:32364"/>
        <dbReference type="ChEBI" id="CHEBI:43474"/>
        <dbReference type="ChEBI" id="CHEBI:58394"/>
        <dbReference type="EC" id="4.2.3.4"/>
    </reaction>
</comment>
<dbReference type="InterPro" id="IPR050071">
    <property type="entry name" value="Dehydroquinate_synthase"/>
</dbReference>
<feature type="domain" description="3-dehydroquinate synthase N-terminal" evidence="19">
    <location>
        <begin position="70"/>
        <end position="179"/>
    </location>
</feature>
<evidence type="ECO:0000256" key="16">
    <source>
        <dbReference type="ARBA" id="ARBA00023239"/>
    </source>
</evidence>
<comment type="cofactor">
    <cofactor evidence="2 18">
        <name>NAD(+)</name>
        <dbReference type="ChEBI" id="CHEBI:57540"/>
    </cofactor>
</comment>
<dbReference type="CDD" id="cd08195">
    <property type="entry name" value="DHQS"/>
    <property type="match status" value="1"/>
</dbReference>
<evidence type="ECO:0000256" key="5">
    <source>
        <dbReference type="ARBA" id="ARBA00004661"/>
    </source>
</evidence>
<dbReference type="GO" id="GO:0000166">
    <property type="term" value="F:nucleotide binding"/>
    <property type="evidence" value="ECO:0007669"/>
    <property type="project" value="UniProtKB-KW"/>
</dbReference>
<dbReference type="GO" id="GO:0005737">
    <property type="term" value="C:cytoplasm"/>
    <property type="evidence" value="ECO:0007669"/>
    <property type="project" value="UniProtKB-SubCell"/>
</dbReference>
<dbReference type="PIRSF" id="PIRSF001455">
    <property type="entry name" value="DHQ_synth"/>
    <property type="match status" value="1"/>
</dbReference>
<dbReference type="EMBL" id="AZEQ01000001">
    <property type="protein sequence ID" value="KRL27653.1"/>
    <property type="molecule type" value="Genomic_DNA"/>
</dbReference>
<comment type="caution">
    <text evidence="21">The sequence shown here is derived from an EMBL/GenBank/DDBJ whole genome shotgun (WGS) entry which is preliminary data.</text>
</comment>
<feature type="binding site" evidence="18">
    <location>
        <begin position="106"/>
        <end position="110"/>
    </location>
    <ligand>
        <name>NAD(+)</name>
        <dbReference type="ChEBI" id="CHEBI:57540"/>
    </ligand>
</feature>
<evidence type="ECO:0000256" key="4">
    <source>
        <dbReference type="ARBA" id="ARBA00004496"/>
    </source>
</evidence>
<dbReference type="PANTHER" id="PTHR43622:SF7">
    <property type="entry name" value="3-DEHYDROQUINATE SYNTHASE, CHLOROPLASTIC"/>
    <property type="match status" value="1"/>
</dbReference>
<keyword evidence="16 18" id="KW-0456">Lyase</keyword>
<dbReference type="FunFam" id="3.40.50.1970:FF:000007">
    <property type="entry name" value="Pentafunctional AROM polypeptide"/>
    <property type="match status" value="1"/>
</dbReference>
<feature type="binding site" evidence="18">
    <location>
        <position position="246"/>
    </location>
    <ligand>
        <name>Zn(2+)</name>
        <dbReference type="ChEBI" id="CHEBI:29105"/>
    </ligand>
</feature>
<dbReference type="SUPFAM" id="SSF56796">
    <property type="entry name" value="Dehydroquinate synthase-like"/>
    <property type="match status" value="1"/>
</dbReference>
<comment type="pathway">
    <text evidence="5 18">Metabolic intermediate biosynthesis; chorismate biosynthesis; chorismate from D-erythrose 4-phosphate and phosphoenolpyruvate: step 2/7.</text>
</comment>
<dbReference type="InterPro" id="IPR030960">
    <property type="entry name" value="DHQS/DOIS_N"/>
</dbReference>
<dbReference type="Pfam" id="PF24621">
    <property type="entry name" value="DHQS_C"/>
    <property type="match status" value="1"/>
</dbReference>
<keyword evidence="11 18" id="KW-0479">Metal-binding</keyword>
<evidence type="ECO:0000313" key="21">
    <source>
        <dbReference type="EMBL" id="KRL27653.1"/>
    </source>
</evidence>
<evidence type="ECO:0000256" key="18">
    <source>
        <dbReference type="HAMAP-Rule" id="MF_00110"/>
    </source>
</evidence>
<dbReference type="NCBIfam" id="TIGR01357">
    <property type="entry name" value="aroB"/>
    <property type="match status" value="1"/>
</dbReference>
<feature type="binding site" evidence="18">
    <location>
        <position position="152"/>
    </location>
    <ligand>
        <name>NAD(+)</name>
        <dbReference type="ChEBI" id="CHEBI:57540"/>
    </ligand>
</feature>
<feature type="binding site" evidence="18">
    <location>
        <position position="185"/>
    </location>
    <ligand>
        <name>Zn(2+)</name>
        <dbReference type="ChEBI" id="CHEBI:29105"/>
    </ligand>
</feature>
<dbReference type="PANTHER" id="PTHR43622">
    <property type="entry name" value="3-DEHYDROQUINATE SYNTHASE"/>
    <property type="match status" value="1"/>
</dbReference>
<proteinExistence type="inferred from homology"/>
<comment type="caution">
    <text evidence="18">Lacks conserved residue(s) required for the propagation of feature annotation.</text>
</comment>
<evidence type="ECO:0000256" key="9">
    <source>
        <dbReference type="ARBA" id="ARBA00022490"/>
    </source>
</evidence>
<feature type="binding site" evidence="18">
    <location>
        <begin position="170"/>
        <end position="173"/>
    </location>
    <ligand>
        <name>NAD(+)</name>
        <dbReference type="ChEBI" id="CHEBI:57540"/>
    </ligand>
</feature>
<dbReference type="InterPro" id="IPR030963">
    <property type="entry name" value="DHQ_synth_fam"/>
</dbReference>
<keyword evidence="15 18" id="KW-0057">Aromatic amino acid biosynthesis</keyword>
<comment type="cofactor">
    <cofactor evidence="18">
        <name>Co(2+)</name>
        <dbReference type="ChEBI" id="CHEBI:48828"/>
    </cofactor>
    <cofactor evidence="18">
        <name>Zn(2+)</name>
        <dbReference type="ChEBI" id="CHEBI:29105"/>
    </cofactor>
    <text evidence="18">Binds 1 divalent metal cation per subunit. Can use either Co(2+) or Zn(2+).</text>
</comment>
<evidence type="ECO:0000256" key="3">
    <source>
        <dbReference type="ARBA" id="ARBA00001947"/>
    </source>
</evidence>
<dbReference type="GO" id="GO:0008652">
    <property type="term" value="P:amino acid biosynthetic process"/>
    <property type="evidence" value="ECO:0007669"/>
    <property type="project" value="UniProtKB-KW"/>
</dbReference>
<dbReference type="RefSeq" id="WP_056967545.1">
    <property type="nucleotide sequence ID" value="NZ_AZEQ01000001.1"/>
</dbReference>
<dbReference type="UniPathway" id="UPA00053">
    <property type="reaction ID" value="UER00085"/>
</dbReference>
<dbReference type="HAMAP" id="MF_00110">
    <property type="entry name" value="DHQ_synthase"/>
    <property type="match status" value="1"/>
</dbReference>
<feature type="binding site" evidence="18">
    <location>
        <begin position="130"/>
        <end position="131"/>
    </location>
    <ligand>
        <name>NAD(+)</name>
        <dbReference type="ChEBI" id="CHEBI:57540"/>
    </ligand>
</feature>
<dbReference type="GO" id="GO:0046872">
    <property type="term" value="F:metal ion binding"/>
    <property type="evidence" value="ECO:0007669"/>
    <property type="project" value="UniProtKB-KW"/>
</dbReference>
<comment type="function">
    <text evidence="18">Catalyzes the conversion of 3-deoxy-D-arabino-heptulosonate 7-phosphate (DAHP) to dehydroquinate (DHQ).</text>
</comment>
<evidence type="ECO:0000313" key="22">
    <source>
        <dbReference type="Proteomes" id="UP000050901"/>
    </source>
</evidence>
<dbReference type="EC" id="4.2.3.4" evidence="7 18"/>
<gene>
    <name evidence="18" type="primary">aroB</name>
    <name evidence="21" type="ORF">FC47_GL000174</name>
</gene>
<evidence type="ECO:0000256" key="2">
    <source>
        <dbReference type="ARBA" id="ARBA00001911"/>
    </source>
</evidence>
<dbReference type="Proteomes" id="UP000050901">
    <property type="component" value="Unassembled WGS sequence"/>
</dbReference>
<accession>A0A0R1PCF7</accession>
<evidence type="ECO:0000256" key="1">
    <source>
        <dbReference type="ARBA" id="ARBA00001393"/>
    </source>
</evidence>
<dbReference type="InterPro" id="IPR016037">
    <property type="entry name" value="DHQ_synth_AroB"/>
</dbReference>
<dbReference type="Gene3D" id="3.40.50.1970">
    <property type="match status" value="1"/>
</dbReference>
<keyword evidence="10 18" id="KW-0028">Amino-acid biosynthesis</keyword>
<keyword evidence="14 18" id="KW-0520">NAD</keyword>
<dbReference type="PATRIC" id="fig|1423771.3.peg.174"/>
<comment type="subcellular location">
    <subcellularLocation>
        <location evidence="4 18">Cytoplasm</location>
    </subcellularLocation>
</comment>
<dbReference type="AlphaFoldDB" id="A0A0R1PCF7"/>
<comment type="cofactor">
    <cofactor evidence="3">
        <name>Zn(2+)</name>
        <dbReference type="ChEBI" id="CHEBI:29105"/>
    </cofactor>
</comment>
<evidence type="ECO:0000256" key="12">
    <source>
        <dbReference type="ARBA" id="ARBA00022741"/>
    </source>
</evidence>
<evidence type="ECO:0000256" key="6">
    <source>
        <dbReference type="ARBA" id="ARBA00005412"/>
    </source>
</evidence>
<evidence type="ECO:0000256" key="10">
    <source>
        <dbReference type="ARBA" id="ARBA00022605"/>
    </source>
</evidence>
<evidence type="ECO:0000256" key="13">
    <source>
        <dbReference type="ARBA" id="ARBA00022833"/>
    </source>
</evidence>
<feature type="domain" description="3-dehydroquinate synthase C-terminal" evidence="20">
    <location>
        <begin position="182"/>
        <end position="322"/>
    </location>
</feature>
<keyword evidence="12 18" id="KW-0547">Nucleotide-binding</keyword>
<evidence type="ECO:0000256" key="8">
    <source>
        <dbReference type="ARBA" id="ARBA00017684"/>
    </source>
</evidence>
<organism evidence="21 22">
    <name type="scientific">Limosilactobacillus mucosae DSM 13345</name>
    <dbReference type="NCBI Taxonomy" id="1423771"/>
    <lineage>
        <taxon>Bacteria</taxon>
        <taxon>Bacillati</taxon>
        <taxon>Bacillota</taxon>
        <taxon>Bacilli</taxon>
        <taxon>Lactobacillales</taxon>
        <taxon>Lactobacillaceae</taxon>
        <taxon>Limosilactobacillus</taxon>
    </lineage>
</organism>
<dbReference type="InterPro" id="IPR056179">
    <property type="entry name" value="DHQS_C"/>
</dbReference>
<keyword evidence="13 18" id="KW-0862">Zinc</keyword>
<dbReference type="GO" id="GO:0009073">
    <property type="term" value="P:aromatic amino acid family biosynthetic process"/>
    <property type="evidence" value="ECO:0007669"/>
    <property type="project" value="UniProtKB-KW"/>
</dbReference>
<dbReference type="Pfam" id="PF01761">
    <property type="entry name" value="DHQ_synthase"/>
    <property type="match status" value="1"/>
</dbReference>
<evidence type="ECO:0000259" key="20">
    <source>
        <dbReference type="Pfam" id="PF24621"/>
    </source>
</evidence>
<evidence type="ECO:0000256" key="14">
    <source>
        <dbReference type="ARBA" id="ARBA00023027"/>
    </source>
</evidence>
<dbReference type="Gene3D" id="1.20.1090.10">
    <property type="entry name" value="Dehydroquinate synthase-like - alpha domain"/>
    <property type="match status" value="1"/>
</dbReference>
<comment type="similarity">
    <text evidence="6 18">Belongs to the sugar phosphate cyclases superfamily. Dehydroquinate synthase family.</text>
</comment>
<evidence type="ECO:0000256" key="11">
    <source>
        <dbReference type="ARBA" id="ARBA00022723"/>
    </source>
</evidence>
<name>A0A0R1PCF7_LIMMU</name>
<feature type="binding site" evidence="18">
    <location>
        <position position="262"/>
    </location>
    <ligand>
        <name>Zn(2+)</name>
        <dbReference type="ChEBI" id="CHEBI:29105"/>
    </ligand>
</feature>
<dbReference type="GO" id="GO:0009423">
    <property type="term" value="P:chorismate biosynthetic process"/>
    <property type="evidence" value="ECO:0007669"/>
    <property type="project" value="UniProtKB-UniRule"/>
</dbReference>
<evidence type="ECO:0000256" key="17">
    <source>
        <dbReference type="ARBA" id="ARBA00023285"/>
    </source>
</evidence>
<sequence length="357" mass="38334">MEKITVSLANQQYQVLIEPGLLKTAGERIAKIWSARKVALISDDNVAPLYQTDLATQLTAHGFEVHCYDFPAGEASKSLSQLQRLSEKLVAANFNRDDAVIALGGGVTGDLVGFLAATYMRGISLIQIPTSLLAQVDSSVGGKTAVDLGTTKNIVGAFYEPDLVLIDPETLKTLPPRDLVEGYGEIVKAAAMVGGDFWQLIEQIDTPEAILEHALGLIKYSIQFKAEVVMSDEKESGQRQLLNFGHTIGHAVEALSAGELRHGEAVSIGTVAICQAFENEGKTAPGVTKKIKDRLAAVGLPTTSPWLASDKVLDLIKHDKKNHNGYLNLVYVKTIGAPAILKAPADQIAAVLQLPRY</sequence>
<feature type="binding site" evidence="18">
    <location>
        <position position="143"/>
    </location>
    <ligand>
        <name>NAD(+)</name>
        <dbReference type="ChEBI" id="CHEBI:57540"/>
    </ligand>
</feature>
<reference evidence="21 22" key="1">
    <citation type="journal article" date="2015" name="Genome Announc.">
        <title>Expanding the biotechnology potential of lactobacilli through comparative genomics of 213 strains and associated genera.</title>
        <authorList>
            <person name="Sun Z."/>
            <person name="Harris H.M."/>
            <person name="McCann A."/>
            <person name="Guo C."/>
            <person name="Argimon S."/>
            <person name="Zhang W."/>
            <person name="Yang X."/>
            <person name="Jeffery I.B."/>
            <person name="Cooney J.C."/>
            <person name="Kagawa T.F."/>
            <person name="Liu W."/>
            <person name="Song Y."/>
            <person name="Salvetti E."/>
            <person name="Wrobel A."/>
            <person name="Rasinkangas P."/>
            <person name="Parkhill J."/>
            <person name="Rea M.C."/>
            <person name="O'Sullivan O."/>
            <person name="Ritari J."/>
            <person name="Douillard F.P."/>
            <person name="Paul Ross R."/>
            <person name="Yang R."/>
            <person name="Briner A.E."/>
            <person name="Felis G.E."/>
            <person name="de Vos W.M."/>
            <person name="Barrangou R."/>
            <person name="Klaenhammer T.R."/>
            <person name="Caufield P.W."/>
            <person name="Cui Y."/>
            <person name="Zhang H."/>
            <person name="O'Toole P.W."/>
        </authorList>
    </citation>
    <scope>NUCLEOTIDE SEQUENCE [LARGE SCALE GENOMIC DNA]</scope>
    <source>
        <strain evidence="21 22">DSM 13345</strain>
    </source>
</reference>